<organism evidence="2 3">
    <name type="scientific">Mycena albidolilacea</name>
    <dbReference type="NCBI Taxonomy" id="1033008"/>
    <lineage>
        <taxon>Eukaryota</taxon>
        <taxon>Fungi</taxon>
        <taxon>Dikarya</taxon>
        <taxon>Basidiomycota</taxon>
        <taxon>Agaricomycotina</taxon>
        <taxon>Agaricomycetes</taxon>
        <taxon>Agaricomycetidae</taxon>
        <taxon>Agaricales</taxon>
        <taxon>Marasmiineae</taxon>
        <taxon>Mycenaceae</taxon>
        <taxon>Mycena</taxon>
    </lineage>
</organism>
<feature type="region of interest" description="Disordered" evidence="1">
    <location>
        <begin position="57"/>
        <end position="80"/>
    </location>
</feature>
<name>A0AAD6YWH4_9AGAR</name>
<gene>
    <name evidence="2" type="ORF">DFH08DRAFT_979406</name>
</gene>
<accession>A0AAD6YWH4</accession>
<comment type="caution">
    <text evidence="2">The sequence shown here is derived from an EMBL/GenBank/DDBJ whole genome shotgun (WGS) entry which is preliminary data.</text>
</comment>
<evidence type="ECO:0000313" key="2">
    <source>
        <dbReference type="EMBL" id="KAJ7300694.1"/>
    </source>
</evidence>
<feature type="compositionally biased region" description="Acidic residues" evidence="1">
    <location>
        <begin position="57"/>
        <end position="66"/>
    </location>
</feature>
<evidence type="ECO:0000313" key="3">
    <source>
        <dbReference type="Proteomes" id="UP001218218"/>
    </source>
</evidence>
<dbReference type="EMBL" id="JARIHO010000155">
    <property type="protein sequence ID" value="KAJ7300694.1"/>
    <property type="molecule type" value="Genomic_DNA"/>
</dbReference>
<reference evidence="2" key="1">
    <citation type="submission" date="2023-03" db="EMBL/GenBank/DDBJ databases">
        <title>Massive genome expansion in bonnet fungi (Mycena s.s.) driven by repeated elements and novel gene families across ecological guilds.</title>
        <authorList>
            <consortium name="Lawrence Berkeley National Laboratory"/>
            <person name="Harder C.B."/>
            <person name="Miyauchi S."/>
            <person name="Viragh M."/>
            <person name="Kuo A."/>
            <person name="Thoen E."/>
            <person name="Andreopoulos B."/>
            <person name="Lu D."/>
            <person name="Skrede I."/>
            <person name="Drula E."/>
            <person name="Henrissat B."/>
            <person name="Morin E."/>
            <person name="Kohler A."/>
            <person name="Barry K."/>
            <person name="LaButti K."/>
            <person name="Morin E."/>
            <person name="Salamov A."/>
            <person name="Lipzen A."/>
            <person name="Mereny Z."/>
            <person name="Hegedus B."/>
            <person name="Baldrian P."/>
            <person name="Stursova M."/>
            <person name="Weitz H."/>
            <person name="Taylor A."/>
            <person name="Grigoriev I.V."/>
            <person name="Nagy L.G."/>
            <person name="Martin F."/>
            <person name="Kauserud H."/>
        </authorList>
    </citation>
    <scope>NUCLEOTIDE SEQUENCE</scope>
    <source>
        <strain evidence="2">CBHHK002</strain>
    </source>
</reference>
<evidence type="ECO:0000256" key="1">
    <source>
        <dbReference type="SAM" id="MobiDB-lite"/>
    </source>
</evidence>
<keyword evidence="3" id="KW-1185">Reference proteome</keyword>
<proteinExistence type="predicted"/>
<protein>
    <submittedName>
        <fullName evidence="2">Uncharacterized protein</fullName>
    </submittedName>
</protein>
<dbReference type="Proteomes" id="UP001218218">
    <property type="component" value="Unassembled WGS sequence"/>
</dbReference>
<dbReference type="AlphaFoldDB" id="A0AAD6YWH4"/>
<sequence length="263" mass="29641">MDADGLQGLEHLQGLANDDDFDPTNLNTPNFVNMEGVLNGSEQIELSHAGGELGSLEEDLEEDTNDESARAKTRQAPKAEDWRTWRNRTERCNLAFESQMPEMVTSYVCYCAEQATAGGPLCTSPDEEEMRVQEVYEIRVVDMFETSTVDVKLKPTENSIAPALVHEGLLPCGPWEPTVAITVRVLEAYCIQHARCPQLVIQLFVKSLCDMHGVAHRPYLCQQFSIAYDLYLDIRRRTDERVMGILGHDSKWRMKHACPSSYG</sequence>